<reference evidence="2 3" key="1">
    <citation type="submission" date="2016-10" db="EMBL/GenBank/DDBJ databases">
        <authorList>
            <person name="de Groot N.N."/>
        </authorList>
    </citation>
    <scope>NUCLEOTIDE SEQUENCE [LARGE SCALE GENOMIC DNA]</scope>
    <source>
        <strain evidence="2 3">CGMCC 1.10076</strain>
    </source>
</reference>
<name>A0A1G9DIY2_9FLAO</name>
<sequence length="109" mass="12763">MWLIILANYVSMIIGLFYIAPHFSSIIGNLDFWGGNTNYGEYRLKGFLMGMFTSYLATLVIELPFFYFAVKEKLNRKKILFPFFIANSITNFIMTLIYFWIVESGGIWK</sequence>
<evidence type="ECO:0000313" key="3">
    <source>
        <dbReference type="Proteomes" id="UP000199580"/>
    </source>
</evidence>
<dbReference type="EMBL" id="FNEZ01000012">
    <property type="protein sequence ID" value="SDK63852.1"/>
    <property type="molecule type" value="Genomic_DNA"/>
</dbReference>
<feature type="transmembrane region" description="Helical" evidence="1">
    <location>
        <begin position="80"/>
        <end position="101"/>
    </location>
</feature>
<protein>
    <submittedName>
        <fullName evidence="2">Uncharacterized protein</fullName>
    </submittedName>
</protein>
<feature type="transmembrane region" description="Helical" evidence="1">
    <location>
        <begin position="47"/>
        <end position="68"/>
    </location>
</feature>
<accession>A0A1G9DIY2</accession>
<feature type="transmembrane region" description="Helical" evidence="1">
    <location>
        <begin position="7"/>
        <end position="27"/>
    </location>
</feature>
<keyword evidence="1" id="KW-0812">Transmembrane</keyword>
<proteinExistence type="predicted"/>
<gene>
    <name evidence="2" type="ORF">SAMN04487935_3832</name>
</gene>
<keyword evidence="1" id="KW-1133">Transmembrane helix</keyword>
<dbReference type="Proteomes" id="UP000199580">
    <property type="component" value="Unassembled WGS sequence"/>
</dbReference>
<evidence type="ECO:0000256" key="1">
    <source>
        <dbReference type="SAM" id="Phobius"/>
    </source>
</evidence>
<keyword evidence="3" id="KW-1185">Reference proteome</keyword>
<evidence type="ECO:0000313" key="2">
    <source>
        <dbReference type="EMBL" id="SDK63852.1"/>
    </source>
</evidence>
<dbReference type="AlphaFoldDB" id="A0A1G9DIY2"/>
<organism evidence="2 3">
    <name type="scientific">Flavobacterium noncentrifugens</name>
    <dbReference type="NCBI Taxonomy" id="1128970"/>
    <lineage>
        <taxon>Bacteria</taxon>
        <taxon>Pseudomonadati</taxon>
        <taxon>Bacteroidota</taxon>
        <taxon>Flavobacteriia</taxon>
        <taxon>Flavobacteriales</taxon>
        <taxon>Flavobacteriaceae</taxon>
        <taxon>Flavobacterium</taxon>
    </lineage>
</organism>
<keyword evidence="1" id="KW-0472">Membrane</keyword>